<sequence length="155" mass="16720">MSDQLGEFSFGTRLGLAFTVQSACCSALLVSSLLIYILYSAVTIKHGASRTWNVSTHVHYYFVNLLVFDLIQAIGGIIDVKWVAEAGVTEGALCTAQGILKQMGDVGVALSWVSNRCDFLTAVLMVILSVGLRLSLYTHSACSFSGGMLLIHERP</sequence>
<reference evidence="2" key="1">
    <citation type="journal article" date="2019" name="Environ. Microbiol.">
        <title>Fungal ecological strategies reflected in gene transcription - a case study of two litter decomposers.</title>
        <authorList>
            <person name="Barbi F."/>
            <person name="Kohler A."/>
            <person name="Barry K."/>
            <person name="Baskaran P."/>
            <person name="Daum C."/>
            <person name="Fauchery L."/>
            <person name="Ihrmark K."/>
            <person name="Kuo A."/>
            <person name="LaButti K."/>
            <person name="Lipzen A."/>
            <person name="Morin E."/>
            <person name="Grigoriev I.V."/>
            <person name="Henrissat B."/>
            <person name="Lindahl B."/>
            <person name="Martin F."/>
        </authorList>
    </citation>
    <scope>NUCLEOTIDE SEQUENCE</scope>
    <source>
        <strain evidence="2">JB14</strain>
    </source>
</reference>
<keyword evidence="1" id="KW-0472">Membrane</keyword>
<keyword evidence="1" id="KW-1133">Transmembrane helix</keyword>
<keyword evidence="3" id="KW-1185">Reference proteome</keyword>
<protein>
    <submittedName>
        <fullName evidence="2">Uncharacterized protein</fullName>
    </submittedName>
</protein>
<evidence type="ECO:0000256" key="1">
    <source>
        <dbReference type="SAM" id="Phobius"/>
    </source>
</evidence>
<keyword evidence="1" id="KW-0812">Transmembrane</keyword>
<evidence type="ECO:0000313" key="2">
    <source>
        <dbReference type="EMBL" id="KAE9408212.1"/>
    </source>
</evidence>
<proteinExistence type="predicted"/>
<feature type="transmembrane region" description="Helical" evidence="1">
    <location>
        <begin position="60"/>
        <end position="78"/>
    </location>
</feature>
<evidence type="ECO:0000313" key="3">
    <source>
        <dbReference type="Proteomes" id="UP000799118"/>
    </source>
</evidence>
<gene>
    <name evidence="2" type="ORF">BT96DRAFT_26796</name>
</gene>
<accession>A0A6A4I852</accession>
<dbReference type="AlphaFoldDB" id="A0A6A4I852"/>
<name>A0A6A4I852_9AGAR</name>
<organism evidence="2 3">
    <name type="scientific">Gymnopus androsaceus JB14</name>
    <dbReference type="NCBI Taxonomy" id="1447944"/>
    <lineage>
        <taxon>Eukaryota</taxon>
        <taxon>Fungi</taxon>
        <taxon>Dikarya</taxon>
        <taxon>Basidiomycota</taxon>
        <taxon>Agaricomycotina</taxon>
        <taxon>Agaricomycetes</taxon>
        <taxon>Agaricomycetidae</taxon>
        <taxon>Agaricales</taxon>
        <taxon>Marasmiineae</taxon>
        <taxon>Omphalotaceae</taxon>
        <taxon>Gymnopus</taxon>
    </lineage>
</organism>
<dbReference type="Proteomes" id="UP000799118">
    <property type="component" value="Unassembled WGS sequence"/>
</dbReference>
<feature type="transmembrane region" description="Helical" evidence="1">
    <location>
        <begin position="20"/>
        <end position="39"/>
    </location>
</feature>
<feature type="transmembrane region" description="Helical" evidence="1">
    <location>
        <begin position="119"/>
        <end position="136"/>
    </location>
</feature>
<dbReference type="OrthoDB" id="100006at2759"/>
<dbReference type="EMBL" id="ML769392">
    <property type="protein sequence ID" value="KAE9408212.1"/>
    <property type="molecule type" value="Genomic_DNA"/>
</dbReference>